<dbReference type="Gene3D" id="6.10.250.3130">
    <property type="match status" value="1"/>
</dbReference>
<dbReference type="FunFam" id="1.10.287.10:FF:000002">
    <property type="entry name" value="30S ribosomal protein S15"/>
    <property type="match status" value="1"/>
</dbReference>
<dbReference type="PROSITE" id="PS00362">
    <property type="entry name" value="RIBOSOMAL_S15"/>
    <property type="match status" value="1"/>
</dbReference>
<comment type="function">
    <text evidence="4">Forms an intersubunit bridge (bridge B4) with the 23S rRNA of the 50S subunit in the ribosome.</text>
</comment>
<organism evidence="7">
    <name type="scientific">Candidatus Fermentithermobacillus carboniphilus</name>
    <dbReference type="NCBI Taxonomy" id="3085328"/>
    <lineage>
        <taxon>Bacteria</taxon>
        <taxon>Bacillati</taxon>
        <taxon>Bacillota</taxon>
        <taxon>Candidatus Fermentithermobacillia</taxon>
        <taxon>Candidatus Fermentithermobacillales</taxon>
        <taxon>Candidatus Fermentithermobacillaceae</taxon>
        <taxon>Candidatus Fermentithermobacillus</taxon>
    </lineage>
</organism>
<evidence type="ECO:0000313" key="7">
    <source>
        <dbReference type="EMBL" id="QUL99038.1"/>
    </source>
</evidence>
<dbReference type="InterPro" id="IPR009068">
    <property type="entry name" value="uS15_NS1_RNA-bd_sf"/>
</dbReference>
<dbReference type="InterPro" id="IPR005290">
    <property type="entry name" value="Ribosomal_uS15_bac-type"/>
</dbReference>
<proteinExistence type="inferred from homology"/>
<dbReference type="GO" id="GO:0003735">
    <property type="term" value="F:structural constituent of ribosome"/>
    <property type="evidence" value="ECO:0007669"/>
    <property type="project" value="InterPro"/>
</dbReference>
<dbReference type="Gene3D" id="1.10.287.10">
    <property type="entry name" value="S15/NS1, RNA-binding"/>
    <property type="match status" value="1"/>
</dbReference>
<evidence type="ECO:0000256" key="6">
    <source>
        <dbReference type="RuleBase" id="RU004524"/>
    </source>
</evidence>
<dbReference type="CDD" id="cd00353">
    <property type="entry name" value="Ribosomal_S15p_S13e"/>
    <property type="match status" value="1"/>
</dbReference>
<dbReference type="GO" id="GO:0019843">
    <property type="term" value="F:rRNA binding"/>
    <property type="evidence" value="ECO:0007669"/>
    <property type="project" value="UniProtKB-UniRule"/>
</dbReference>
<dbReference type="AlphaFoldDB" id="A0AAT9LE95"/>
<dbReference type="NCBIfam" id="TIGR00952">
    <property type="entry name" value="S15_bact"/>
    <property type="match status" value="1"/>
</dbReference>
<protein>
    <recommendedName>
        <fullName evidence="4">Small ribosomal subunit protein uS15</fullName>
    </recommendedName>
</protein>
<dbReference type="InterPro" id="IPR000589">
    <property type="entry name" value="Ribosomal_uS15"/>
</dbReference>
<dbReference type="HAMAP" id="MF_01343_B">
    <property type="entry name" value="Ribosomal_uS15_B"/>
    <property type="match status" value="1"/>
</dbReference>
<evidence type="ECO:0000256" key="1">
    <source>
        <dbReference type="ARBA" id="ARBA00022980"/>
    </source>
</evidence>
<reference evidence="7" key="2">
    <citation type="journal article" date="2023" name="Biology">
        <title>Prokaryotic Life Associated with Coal-Fire Gas Vents Revealed by Metagenomics.</title>
        <authorList>
            <person name="Kadnikov V.V."/>
            <person name="Mardanov A.V."/>
            <person name="Beletsky A.V."/>
            <person name="Karnachuk O.V."/>
            <person name="Ravin N.V."/>
        </authorList>
    </citation>
    <scope>NUCLEOTIDE SEQUENCE</scope>
    <source>
        <strain evidence="7">Bu02</strain>
    </source>
</reference>
<keyword evidence="4 6" id="KW-0699">rRNA-binding</keyword>
<dbReference type="SMART" id="SM01387">
    <property type="entry name" value="Ribosomal_S15"/>
    <property type="match status" value="1"/>
</dbReference>
<dbReference type="PANTHER" id="PTHR23321:SF26">
    <property type="entry name" value="SMALL RIBOSOMAL SUBUNIT PROTEIN US15M"/>
    <property type="match status" value="1"/>
</dbReference>
<dbReference type="KEGG" id="fcz:IMF26_02930"/>
<dbReference type="SUPFAM" id="SSF47060">
    <property type="entry name" value="S15/NS1 RNA-binding domain"/>
    <property type="match status" value="1"/>
</dbReference>
<dbReference type="Pfam" id="PF00312">
    <property type="entry name" value="Ribosomal_S15"/>
    <property type="match status" value="1"/>
</dbReference>
<sequence length="94" mass="11149">MEVLELPLETSRKKAIIDEYKRHENDTGSPEVQIALLTERINYLTEHLKVHKKDHHSRRGLLKMVGQRRALLNYLSREYPERYRAIVEKLGLRG</sequence>
<comment type="function">
    <text evidence="4 6">One of the primary rRNA binding proteins, it binds directly to 16S rRNA where it helps nucleate assembly of the platform of the 30S subunit by binding and bridging several RNA helices of the 16S rRNA.</text>
</comment>
<name>A0AAT9LE95_9FIRM</name>
<keyword evidence="1 4" id="KW-0689">Ribosomal protein</keyword>
<dbReference type="GO" id="GO:0006412">
    <property type="term" value="P:translation"/>
    <property type="evidence" value="ECO:0007669"/>
    <property type="project" value="UniProtKB-UniRule"/>
</dbReference>
<evidence type="ECO:0000256" key="3">
    <source>
        <dbReference type="ARBA" id="ARBA00064542"/>
    </source>
</evidence>
<evidence type="ECO:0000256" key="2">
    <source>
        <dbReference type="ARBA" id="ARBA00023274"/>
    </source>
</evidence>
<dbReference type="PANTHER" id="PTHR23321">
    <property type="entry name" value="RIBOSOMAL PROTEIN S15, BACTERIAL AND ORGANELLAR"/>
    <property type="match status" value="1"/>
</dbReference>
<evidence type="ECO:0000256" key="5">
    <source>
        <dbReference type="RuleBase" id="RU003919"/>
    </source>
</evidence>
<keyword evidence="2 4" id="KW-0687">Ribonucleoprotein</keyword>
<keyword evidence="4 6" id="KW-0694">RNA-binding</keyword>
<comment type="similarity">
    <text evidence="4 5">Belongs to the universal ribosomal protein uS15 family.</text>
</comment>
<reference evidence="7" key="1">
    <citation type="submission" date="2020-10" db="EMBL/GenBank/DDBJ databases">
        <authorList>
            <person name="Kadnikov V."/>
            <person name="Beletsky A.V."/>
            <person name="Mardanov A.V."/>
            <person name="Karnachuk O.V."/>
            <person name="Ravin N.V."/>
        </authorList>
    </citation>
    <scope>NUCLEOTIDE SEQUENCE</scope>
    <source>
        <strain evidence="7">Bu02</strain>
    </source>
</reference>
<dbReference type="GO" id="GO:0022627">
    <property type="term" value="C:cytosolic small ribosomal subunit"/>
    <property type="evidence" value="ECO:0007669"/>
    <property type="project" value="TreeGrafter"/>
</dbReference>
<gene>
    <name evidence="4 7" type="primary">rpsO</name>
    <name evidence="7" type="ORF">IMF26_02930</name>
</gene>
<evidence type="ECO:0000256" key="4">
    <source>
        <dbReference type="HAMAP-Rule" id="MF_01343"/>
    </source>
</evidence>
<dbReference type="EMBL" id="CP062796">
    <property type="protein sequence ID" value="QUL99038.1"/>
    <property type="molecule type" value="Genomic_DNA"/>
</dbReference>
<comment type="subunit">
    <text evidence="3 4">Part of the 30S ribosomal subunit. Forms a bridge to the 50S subunit in the 70S ribosome, contacting the 23S rRNA.</text>
</comment>
<accession>A0AAT9LE95</accession>